<dbReference type="RefSeq" id="WP_286004039.1">
    <property type="nucleotide sequence ID" value="NZ_JASVEJ010000001.1"/>
</dbReference>
<evidence type="ECO:0000313" key="2">
    <source>
        <dbReference type="Proteomes" id="UP001230986"/>
    </source>
</evidence>
<gene>
    <name evidence="1" type="ORF">QQ055_00300</name>
</gene>
<keyword evidence="2" id="KW-1185">Reference proteome</keyword>
<dbReference type="Proteomes" id="UP001230986">
    <property type="component" value="Unassembled WGS sequence"/>
</dbReference>
<name>A0ABT7LV58_9CYAN</name>
<evidence type="ECO:0000313" key="1">
    <source>
        <dbReference type="EMBL" id="MDL5055929.1"/>
    </source>
</evidence>
<comment type="caution">
    <text evidence="1">The sequence shown here is derived from an EMBL/GenBank/DDBJ whole genome shotgun (WGS) entry which is preliminary data.</text>
</comment>
<sequence>MDQDGEHKEERCDKCLKNEKRIKELEALIQSMAESVDDAAMSLVRVVTINSD</sequence>
<protein>
    <submittedName>
        <fullName evidence="1">Uncharacterized protein</fullName>
    </submittedName>
</protein>
<reference evidence="1 2" key="1">
    <citation type="submission" date="2023-06" db="EMBL/GenBank/DDBJ databases">
        <title>Whole genome sequence of Oscillatoria calcuttensis NRMC-F 0142.</title>
        <authorList>
            <person name="Shakena Fathima T."/>
            <person name="Muralitharan G."/>
            <person name="Thajuddin N."/>
        </authorList>
    </citation>
    <scope>NUCLEOTIDE SEQUENCE [LARGE SCALE GENOMIC DNA]</scope>
    <source>
        <strain evidence="1 2">NRMC-F 0142</strain>
    </source>
</reference>
<accession>A0ABT7LV58</accession>
<proteinExistence type="predicted"/>
<organism evidence="1 2">
    <name type="scientific">Geitlerinema calcuttense NRMC-F 0142</name>
    <dbReference type="NCBI Taxonomy" id="2922238"/>
    <lineage>
        <taxon>Bacteria</taxon>
        <taxon>Bacillati</taxon>
        <taxon>Cyanobacteriota</taxon>
        <taxon>Cyanophyceae</taxon>
        <taxon>Geitlerinematales</taxon>
        <taxon>Geitlerinemataceae</taxon>
        <taxon>Geitlerinema</taxon>
    </lineage>
</organism>
<dbReference type="EMBL" id="JASVEJ010000001">
    <property type="protein sequence ID" value="MDL5055929.1"/>
    <property type="molecule type" value="Genomic_DNA"/>
</dbReference>